<dbReference type="EMBL" id="JH711585">
    <property type="protein sequence ID" value="EIW76602.1"/>
    <property type="molecule type" value="Genomic_DNA"/>
</dbReference>
<reference evidence="4" key="1">
    <citation type="journal article" date="2012" name="Science">
        <title>The Paleozoic origin of enzymatic lignin decomposition reconstructed from 31 fungal genomes.</title>
        <authorList>
            <person name="Floudas D."/>
            <person name="Binder M."/>
            <person name="Riley R."/>
            <person name="Barry K."/>
            <person name="Blanchette R.A."/>
            <person name="Henrissat B."/>
            <person name="Martinez A.T."/>
            <person name="Otillar R."/>
            <person name="Spatafora J.W."/>
            <person name="Yadav J.S."/>
            <person name="Aerts A."/>
            <person name="Benoit I."/>
            <person name="Boyd A."/>
            <person name="Carlson A."/>
            <person name="Copeland A."/>
            <person name="Coutinho P.M."/>
            <person name="de Vries R.P."/>
            <person name="Ferreira P."/>
            <person name="Findley K."/>
            <person name="Foster B."/>
            <person name="Gaskell J."/>
            <person name="Glotzer D."/>
            <person name="Gorecki P."/>
            <person name="Heitman J."/>
            <person name="Hesse C."/>
            <person name="Hori C."/>
            <person name="Igarashi K."/>
            <person name="Jurgens J.A."/>
            <person name="Kallen N."/>
            <person name="Kersten P."/>
            <person name="Kohler A."/>
            <person name="Kuees U."/>
            <person name="Kumar T.K.A."/>
            <person name="Kuo A."/>
            <person name="LaButti K."/>
            <person name="Larrondo L.F."/>
            <person name="Lindquist E."/>
            <person name="Ling A."/>
            <person name="Lombard V."/>
            <person name="Lucas S."/>
            <person name="Lundell T."/>
            <person name="Martin R."/>
            <person name="McLaughlin D.J."/>
            <person name="Morgenstern I."/>
            <person name="Morin E."/>
            <person name="Murat C."/>
            <person name="Nagy L.G."/>
            <person name="Nolan M."/>
            <person name="Ohm R.A."/>
            <person name="Patyshakuliyeva A."/>
            <person name="Rokas A."/>
            <person name="Ruiz-Duenas F.J."/>
            <person name="Sabat G."/>
            <person name="Salamov A."/>
            <person name="Samejima M."/>
            <person name="Schmutz J."/>
            <person name="Slot J.C."/>
            <person name="St John F."/>
            <person name="Stenlid J."/>
            <person name="Sun H."/>
            <person name="Sun S."/>
            <person name="Syed K."/>
            <person name="Tsang A."/>
            <person name="Wiebenga A."/>
            <person name="Young D."/>
            <person name="Pisabarro A."/>
            <person name="Eastwood D.C."/>
            <person name="Martin F."/>
            <person name="Cullen D."/>
            <person name="Grigoriev I.V."/>
            <person name="Hibbett D.S."/>
        </authorList>
    </citation>
    <scope>NUCLEOTIDE SEQUENCE [LARGE SCALE GENOMIC DNA]</scope>
    <source>
        <strain evidence="4">RWD-64-598 SS2</strain>
    </source>
</reference>
<dbReference type="GO" id="GO:0005737">
    <property type="term" value="C:cytoplasm"/>
    <property type="evidence" value="ECO:0007669"/>
    <property type="project" value="TreeGrafter"/>
</dbReference>
<dbReference type="PANTHER" id="PTHR31901:SF9">
    <property type="entry name" value="GH3 DOMAIN-CONTAINING PROTEIN"/>
    <property type="match status" value="1"/>
</dbReference>
<sequence>MDSDRDYERLDESSKPVWIHSPLLYVDHAAPAPGFTAPWGVGLIVNYRSLLLTHAAFALAEPSLDSLCMTWSTALVDFVRWIEEEWETLLNGLSVGKLPQFPETDDVYSVIMTKFHADPDRAEQLRKIGPPSRTAEGWLKKVWPNLELLSAVCTGTFARVLPQVRAYVGPDVIIRVPMYGCTECFISLAYHDQYPSVVKMVTESYIEMLEITAEGGDGELKKLWQLEKDKLYEPVVTTRDGFWRYRVMDAVQVVGFDPVDGAPLLVYKERRNQSMRLPFALITQGDIVEAVSHVDELKHVEFTAWLDDRKVPPCVGFFVDASPGDRLIPSTARDALLRGLIDANENFAIGAKKGSSVKPSIRILSPGSFAEFRAWKGAANGTGSSQIKVPLILVDPKSQEFLLSRVIDEVH</sequence>
<dbReference type="Proteomes" id="UP000053558">
    <property type="component" value="Unassembled WGS sequence"/>
</dbReference>
<gene>
    <name evidence="3" type="ORF">CONPUDRAFT_63859</name>
</gene>
<proteinExistence type="predicted"/>
<evidence type="ECO:0000259" key="2">
    <source>
        <dbReference type="Pfam" id="PF23572"/>
    </source>
</evidence>
<dbReference type="PANTHER" id="PTHR31901">
    <property type="entry name" value="GH3 DOMAIN-CONTAINING PROTEIN"/>
    <property type="match status" value="1"/>
</dbReference>
<dbReference type="InterPro" id="IPR055377">
    <property type="entry name" value="GH3_M"/>
</dbReference>
<name>A0A5M3MBJ4_CONPW</name>
<dbReference type="AlphaFoldDB" id="A0A5M3MBJ4"/>
<organism evidence="3 4">
    <name type="scientific">Coniophora puteana (strain RWD-64-598)</name>
    <name type="common">Brown rot fungus</name>
    <dbReference type="NCBI Taxonomy" id="741705"/>
    <lineage>
        <taxon>Eukaryota</taxon>
        <taxon>Fungi</taxon>
        <taxon>Dikarya</taxon>
        <taxon>Basidiomycota</taxon>
        <taxon>Agaricomycotina</taxon>
        <taxon>Agaricomycetes</taxon>
        <taxon>Agaricomycetidae</taxon>
        <taxon>Boletales</taxon>
        <taxon>Coniophorineae</taxon>
        <taxon>Coniophoraceae</taxon>
        <taxon>Coniophora</taxon>
    </lineage>
</organism>
<dbReference type="GO" id="GO:0016881">
    <property type="term" value="F:acid-amino acid ligase activity"/>
    <property type="evidence" value="ECO:0007669"/>
    <property type="project" value="TreeGrafter"/>
</dbReference>
<dbReference type="InterPro" id="IPR004993">
    <property type="entry name" value="GH3"/>
</dbReference>
<protein>
    <submittedName>
        <fullName evidence="3">Uncharacterized protein</fullName>
    </submittedName>
</protein>
<dbReference type="OrthoDB" id="10004661at2759"/>
<dbReference type="Pfam" id="PF03321">
    <property type="entry name" value="GH3"/>
    <property type="match status" value="1"/>
</dbReference>
<dbReference type="Pfam" id="PF23571">
    <property type="entry name" value="GH3_M"/>
    <property type="match status" value="1"/>
</dbReference>
<feature type="domain" description="GH3 C-terminal" evidence="2">
    <location>
        <begin position="289"/>
        <end position="395"/>
    </location>
</feature>
<dbReference type="RefSeq" id="XP_007772901.1">
    <property type="nucleotide sequence ID" value="XM_007774711.1"/>
</dbReference>
<evidence type="ECO:0000313" key="4">
    <source>
        <dbReference type="Proteomes" id="UP000053558"/>
    </source>
</evidence>
<dbReference type="InterPro" id="IPR055378">
    <property type="entry name" value="GH3_C"/>
</dbReference>
<accession>A0A5M3MBJ4</accession>
<dbReference type="Pfam" id="PF23572">
    <property type="entry name" value="GH3_C"/>
    <property type="match status" value="1"/>
</dbReference>
<comment type="caution">
    <text evidence="3">The sequence shown here is derived from an EMBL/GenBank/DDBJ whole genome shotgun (WGS) entry which is preliminary data.</text>
</comment>
<feature type="domain" description="GH3 middle" evidence="1">
    <location>
        <begin position="200"/>
        <end position="263"/>
    </location>
</feature>
<evidence type="ECO:0000259" key="1">
    <source>
        <dbReference type="Pfam" id="PF23571"/>
    </source>
</evidence>
<keyword evidence="4" id="KW-1185">Reference proteome</keyword>
<evidence type="ECO:0000313" key="3">
    <source>
        <dbReference type="EMBL" id="EIW76602.1"/>
    </source>
</evidence>
<dbReference type="GeneID" id="19208319"/>
<dbReference type="KEGG" id="cput:CONPUDRAFT_63859"/>